<dbReference type="AlphaFoldDB" id="A0A1H2V3V3"/>
<organism evidence="1 2">
    <name type="scientific">Litoreibacter albidus</name>
    <dbReference type="NCBI Taxonomy" id="670155"/>
    <lineage>
        <taxon>Bacteria</taxon>
        <taxon>Pseudomonadati</taxon>
        <taxon>Pseudomonadota</taxon>
        <taxon>Alphaproteobacteria</taxon>
        <taxon>Rhodobacterales</taxon>
        <taxon>Roseobacteraceae</taxon>
        <taxon>Litoreibacter</taxon>
    </lineage>
</organism>
<proteinExistence type="predicted"/>
<evidence type="ECO:0000313" key="2">
    <source>
        <dbReference type="Proteomes" id="UP000199441"/>
    </source>
</evidence>
<dbReference type="EMBL" id="FNOI01000002">
    <property type="protein sequence ID" value="SDW62629.1"/>
    <property type="molecule type" value="Genomic_DNA"/>
</dbReference>
<dbReference type="Proteomes" id="UP000199441">
    <property type="component" value="Unassembled WGS sequence"/>
</dbReference>
<evidence type="ECO:0000313" key="1">
    <source>
        <dbReference type="EMBL" id="SDW62629.1"/>
    </source>
</evidence>
<accession>A0A1H2V3V3</accession>
<name>A0A1H2V3V3_9RHOB</name>
<protein>
    <submittedName>
        <fullName evidence="1">Uncharacterized protein</fullName>
    </submittedName>
</protein>
<keyword evidence="2" id="KW-1185">Reference proteome</keyword>
<dbReference type="STRING" id="670155.SAMN04488001_1380"/>
<dbReference type="RefSeq" id="WP_139254527.1">
    <property type="nucleotide sequence ID" value="NZ_FNOI01000002.1"/>
</dbReference>
<reference evidence="2" key="1">
    <citation type="submission" date="2016-10" db="EMBL/GenBank/DDBJ databases">
        <authorList>
            <person name="Varghese N."/>
            <person name="Submissions S."/>
        </authorList>
    </citation>
    <scope>NUCLEOTIDE SEQUENCE [LARGE SCALE GENOMIC DNA]</scope>
    <source>
        <strain evidence="2">DSM 26922</strain>
    </source>
</reference>
<sequence length="138" mass="15038">MTFEVRIEDPPPASGFDIGELLLTCPLTSRRSTPQPNRKCYMVYVELSVLVDQAVSAKINKTINPYVLPSGSKVTFDGKGDLAVLEFPDLNLTQSLDEAIHDLRDILASSVETLQKGASEDDVMLGQLRDGLLSSEGI</sequence>
<gene>
    <name evidence="1" type="ORF">SAMN04488001_1380</name>
</gene>